<evidence type="ECO:0000256" key="1">
    <source>
        <dbReference type="ARBA" id="ARBA00005380"/>
    </source>
</evidence>
<comment type="function">
    <text evidence="12">Catalyzes the phosphorylation of ribose at O-5 in a reaction requiring ATP and magnesium. The resulting D-ribose-5-phosphate can then be used either for sythesis of nucleotides, histidine, and tryptophan, or as a component of the pentose phosphate pathway.</text>
</comment>
<feature type="binding site" evidence="12">
    <location>
        <position position="139"/>
    </location>
    <ligand>
        <name>substrate</name>
    </ligand>
</feature>
<evidence type="ECO:0000256" key="9">
    <source>
        <dbReference type="ARBA" id="ARBA00022842"/>
    </source>
</evidence>
<organism evidence="14 15">
    <name type="scientific">Neobacillus cucumis</name>
    <dbReference type="NCBI Taxonomy" id="1740721"/>
    <lineage>
        <taxon>Bacteria</taxon>
        <taxon>Bacillati</taxon>
        <taxon>Bacillota</taxon>
        <taxon>Bacilli</taxon>
        <taxon>Bacillales</taxon>
        <taxon>Bacillaceae</taxon>
        <taxon>Neobacillus</taxon>
    </lineage>
</organism>
<comment type="cofactor">
    <cofactor evidence="12">
        <name>Mg(2+)</name>
        <dbReference type="ChEBI" id="CHEBI:18420"/>
    </cofactor>
    <text evidence="12">Requires a divalent cation, most likely magnesium in vivo, as an electrophilic catalyst to aid phosphoryl group transfer. It is the chelate of the metal and the nucleotide that is the actual substrate.</text>
</comment>
<feature type="binding site" evidence="12">
    <location>
        <begin position="11"/>
        <end position="13"/>
    </location>
    <ligand>
        <name>substrate</name>
    </ligand>
</feature>
<evidence type="ECO:0000256" key="11">
    <source>
        <dbReference type="ARBA" id="ARBA00023277"/>
    </source>
</evidence>
<dbReference type="PRINTS" id="PR00990">
    <property type="entry name" value="RIBOKINASE"/>
</dbReference>
<feature type="binding site" evidence="12">
    <location>
        <position position="285"/>
    </location>
    <ligand>
        <name>K(+)</name>
        <dbReference type="ChEBI" id="CHEBI:29103"/>
    </ligand>
</feature>
<keyword evidence="9 12" id="KW-0460">Magnesium</keyword>
<dbReference type="InterPro" id="IPR011611">
    <property type="entry name" value="PfkB_dom"/>
</dbReference>
<dbReference type="EC" id="2.7.1.15" evidence="2 12"/>
<comment type="similarity">
    <text evidence="1">Belongs to the carbohydrate kinase pfkB family.</text>
</comment>
<dbReference type="HAMAP" id="MF_01987">
    <property type="entry name" value="Ribokinase"/>
    <property type="match status" value="1"/>
</dbReference>
<dbReference type="UniPathway" id="UPA00916">
    <property type="reaction ID" value="UER00889"/>
</dbReference>
<keyword evidence="12" id="KW-0963">Cytoplasm</keyword>
<evidence type="ECO:0000256" key="10">
    <source>
        <dbReference type="ARBA" id="ARBA00022958"/>
    </source>
</evidence>
<keyword evidence="6 12" id="KW-0547">Nucleotide-binding</keyword>
<dbReference type="GO" id="GO:0019303">
    <property type="term" value="P:D-ribose catabolic process"/>
    <property type="evidence" value="ECO:0007669"/>
    <property type="project" value="UniProtKB-UniRule"/>
</dbReference>
<dbReference type="GO" id="GO:0004747">
    <property type="term" value="F:ribokinase activity"/>
    <property type="evidence" value="ECO:0007669"/>
    <property type="project" value="UniProtKB-UniRule"/>
</dbReference>
<keyword evidence="8 12" id="KW-0067">ATP-binding</keyword>
<dbReference type="Gene3D" id="3.40.1190.20">
    <property type="match status" value="1"/>
</dbReference>
<keyword evidence="10 12" id="KW-0630">Potassium</keyword>
<dbReference type="Proteomes" id="UP000234950">
    <property type="component" value="Unassembled WGS sequence"/>
</dbReference>
<dbReference type="AlphaFoldDB" id="A0A2N5HVT6"/>
<dbReference type="EMBL" id="PGVE01000012">
    <property type="protein sequence ID" value="PLS09627.1"/>
    <property type="molecule type" value="Genomic_DNA"/>
</dbReference>
<dbReference type="CDD" id="cd01174">
    <property type="entry name" value="ribokinase"/>
    <property type="match status" value="1"/>
</dbReference>
<evidence type="ECO:0000256" key="8">
    <source>
        <dbReference type="ARBA" id="ARBA00022840"/>
    </source>
</evidence>
<dbReference type="SUPFAM" id="SSF53613">
    <property type="entry name" value="Ribokinase-like"/>
    <property type="match status" value="1"/>
</dbReference>
<sequence length="307" mass="32512">MSKIIVIGSMNMDIVNHVENHPQPGETIKGWGTAYHPGGKGANQAVAAARSGGQVVMAGAVGTDSFAGKLVSTLQDEGIHTDFILKKEGTSGIAFITVDSSGENTIILSEGSNGKFMPDDLVRIFGMLESGDIILAQNEIPWQTTEYAIQTAHKKGVHVILNPAPAVKVPKQLFPLIDTLILNETEVEAITNTPVPDINQARMAAKQLNESGIKEVIITLGKNGSLYRNQEGLDIFTPSFSVNAVDTTSAGDTFIGAFAVESGLGHPIQECLQYATAAAALAVTLKGAQSSIPTREKILAFLKSMEK</sequence>
<reference evidence="14 15" key="1">
    <citation type="submission" date="2017-11" db="EMBL/GenBank/DDBJ databases">
        <title>Comparitive Functional Genomics of Dry Heat Resistant strains isolated from the Viking Spacecraft.</title>
        <authorList>
            <person name="Seuylemezian A."/>
            <person name="Cooper K."/>
            <person name="Vaishampayan P."/>
        </authorList>
    </citation>
    <scope>NUCLEOTIDE SEQUENCE [LARGE SCALE GENOMIC DNA]</scope>
    <source>
        <strain evidence="14 15">V32-6</strain>
    </source>
</reference>
<dbReference type="GO" id="GO:0046872">
    <property type="term" value="F:metal ion binding"/>
    <property type="evidence" value="ECO:0007669"/>
    <property type="project" value="UniProtKB-KW"/>
</dbReference>
<feature type="binding site" evidence="12">
    <location>
        <begin position="219"/>
        <end position="224"/>
    </location>
    <ligand>
        <name>ATP</name>
        <dbReference type="ChEBI" id="CHEBI:30616"/>
    </ligand>
</feature>
<dbReference type="PANTHER" id="PTHR10584">
    <property type="entry name" value="SUGAR KINASE"/>
    <property type="match status" value="1"/>
</dbReference>
<evidence type="ECO:0000256" key="3">
    <source>
        <dbReference type="ARBA" id="ARBA00016943"/>
    </source>
</evidence>
<feature type="binding site" evidence="12">
    <location>
        <position position="246"/>
    </location>
    <ligand>
        <name>K(+)</name>
        <dbReference type="ChEBI" id="CHEBI:29103"/>
    </ligand>
</feature>
<feature type="binding site" evidence="12">
    <location>
        <position position="183"/>
    </location>
    <ligand>
        <name>ATP</name>
        <dbReference type="ChEBI" id="CHEBI:30616"/>
    </ligand>
</feature>
<feature type="binding site" evidence="12">
    <location>
        <position position="248"/>
    </location>
    <ligand>
        <name>K(+)</name>
        <dbReference type="ChEBI" id="CHEBI:29103"/>
    </ligand>
</feature>
<protein>
    <recommendedName>
        <fullName evidence="3 12">Ribokinase</fullName>
        <shortName evidence="12">RK</shortName>
        <ecNumber evidence="2 12">2.7.1.15</ecNumber>
    </recommendedName>
</protein>
<keyword evidence="4 12" id="KW-0808">Transferase</keyword>
<comment type="activity regulation">
    <text evidence="12">Activated by a monovalent cation that binds near, but not in, the active site. The most likely occupant of the site in vivo is potassium. Ion binding induces a conformational change that may alter substrate affinity.</text>
</comment>
<keyword evidence="11 12" id="KW-0119">Carbohydrate metabolism</keyword>
<keyword evidence="5 12" id="KW-0479">Metal-binding</keyword>
<comment type="similarity">
    <text evidence="12">Belongs to the carbohydrate kinase PfkB family. Ribokinase subfamily.</text>
</comment>
<comment type="caution">
    <text evidence="12">Lacks conserved residue(s) required for the propagation of feature annotation.</text>
</comment>
<name>A0A2N5HVT6_9BACI</name>
<proteinExistence type="inferred from homology"/>
<comment type="pathway">
    <text evidence="12">Carbohydrate metabolism; D-ribose degradation; D-ribose 5-phosphate from beta-D-ribopyranose: step 2/2.</text>
</comment>
<dbReference type="InterPro" id="IPR002173">
    <property type="entry name" value="Carboh/pur_kinase_PfkB_CS"/>
</dbReference>
<dbReference type="InterPro" id="IPR002139">
    <property type="entry name" value="Ribo/fructo_kinase"/>
</dbReference>
<evidence type="ECO:0000256" key="6">
    <source>
        <dbReference type="ARBA" id="ARBA00022741"/>
    </source>
</evidence>
<dbReference type="InterPro" id="IPR011877">
    <property type="entry name" value="Ribokinase"/>
</dbReference>
<dbReference type="OrthoDB" id="9775849at2"/>
<feature type="binding site" evidence="12">
    <location>
        <begin position="39"/>
        <end position="43"/>
    </location>
    <ligand>
        <name>substrate</name>
    </ligand>
</feature>
<gene>
    <name evidence="12 14" type="primary">rbsK</name>
    <name evidence="14" type="ORF">CVD27_01975</name>
</gene>
<dbReference type="GO" id="GO:0005829">
    <property type="term" value="C:cytosol"/>
    <property type="evidence" value="ECO:0007669"/>
    <property type="project" value="TreeGrafter"/>
</dbReference>
<accession>A0A2N5HVT6</accession>
<dbReference type="RefSeq" id="WP_101646210.1">
    <property type="nucleotide sequence ID" value="NZ_PGVE01000012.1"/>
</dbReference>
<comment type="subcellular location">
    <subcellularLocation>
        <location evidence="12">Cytoplasm</location>
    </subcellularLocation>
</comment>
<feature type="binding site" evidence="12">
    <location>
        <begin position="251"/>
        <end position="252"/>
    </location>
    <ligand>
        <name>ATP</name>
        <dbReference type="ChEBI" id="CHEBI:30616"/>
    </ligand>
</feature>
<feature type="binding site" evidence="12">
    <location>
        <position position="282"/>
    </location>
    <ligand>
        <name>K(+)</name>
        <dbReference type="ChEBI" id="CHEBI:29103"/>
    </ligand>
</feature>
<evidence type="ECO:0000256" key="12">
    <source>
        <dbReference type="HAMAP-Rule" id="MF_01987"/>
    </source>
</evidence>
<dbReference type="PROSITE" id="PS00584">
    <property type="entry name" value="PFKB_KINASES_2"/>
    <property type="match status" value="1"/>
</dbReference>
<keyword evidence="7 12" id="KW-0418">Kinase</keyword>
<comment type="subunit">
    <text evidence="12">Homodimer.</text>
</comment>
<evidence type="ECO:0000256" key="4">
    <source>
        <dbReference type="ARBA" id="ARBA00022679"/>
    </source>
</evidence>
<feature type="binding site" evidence="12">
    <location>
        <position position="287"/>
    </location>
    <ligand>
        <name>K(+)</name>
        <dbReference type="ChEBI" id="CHEBI:29103"/>
    </ligand>
</feature>
<feature type="binding site" evidence="12">
    <location>
        <position position="291"/>
    </location>
    <ligand>
        <name>K(+)</name>
        <dbReference type="ChEBI" id="CHEBI:29103"/>
    </ligand>
</feature>
<dbReference type="GO" id="GO:0005524">
    <property type="term" value="F:ATP binding"/>
    <property type="evidence" value="ECO:0007669"/>
    <property type="project" value="UniProtKB-UniRule"/>
</dbReference>
<evidence type="ECO:0000259" key="13">
    <source>
        <dbReference type="Pfam" id="PF00294"/>
    </source>
</evidence>
<feature type="active site" description="Proton acceptor" evidence="12">
    <location>
        <position position="252"/>
    </location>
</feature>
<keyword evidence="15" id="KW-1185">Reference proteome</keyword>
<dbReference type="InterPro" id="IPR029056">
    <property type="entry name" value="Ribokinase-like"/>
</dbReference>
<evidence type="ECO:0000256" key="7">
    <source>
        <dbReference type="ARBA" id="ARBA00022777"/>
    </source>
</evidence>
<comment type="catalytic activity">
    <reaction evidence="12">
        <text>D-ribose + ATP = D-ribose 5-phosphate + ADP + H(+)</text>
        <dbReference type="Rhea" id="RHEA:13697"/>
        <dbReference type="ChEBI" id="CHEBI:15378"/>
        <dbReference type="ChEBI" id="CHEBI:30616"/>
        <dbReference type="ChEBI" id="CHEBI:47013"/>
        <dbReference type="ChEBI" id="CHEBI:78346"/>
        <dbReference type="ChEBI" id="CHEBI:456216"/>
        <dbReference type="EC" id="2.7.1.15"/>
    </reaction>
</comment>
<dbReference type="NCBIfam" id="TIGR02152">
    <property type="entry name" value="D_ribokin_bact"/>
    <property type="match status" value="1"/>
</dbReference>
<feature type="binding site" evidence="12">
    <location>
        <position position="252"/>
    </location>
    <ligand>
        <name>substrate</name>
    </ligand>
</feature>
<dbReference type="Pfam" id="PF00294">
    <property type="entry name" value="PfkB"/>
    <property type="match status" value="1"/>
</dbReference>
<evidence type="ECO:0000256" key="5">
    <source>
        <dbReference type="ARBA" id="ARBA00022723"/>
    </source>
</evidence>
<evidence type="ECO:0000313" key="14">
    <source>
        <dbReference type="EMBL" id="PLS09627.1"/>
    </source>
</evidence>
<comment type="caution">
    <text evidence="14">The sequence shown here is derived from an EMBL/GenBank/DDBJ whole genome shotgun (WGS) entry which is preliminary data.</text>
</comment>
<evidence type="ECO:0000313" key="15">
    <source>
        <dbReference type="Proteomes" id="UP000234950"/>
    </source>
</evidence>
<feature type="domain" description="Carbohydrate kinase PfkB" evidence="13">
    <location>
        <begin position="1"/>
        <end position="295"/>
    </location>
</feature>
<dbReference type="PANTHER" id="PTHR10584:SF166">
    <property type="entry name" value="RIBOKINASE"/>
    <property type="match status" value="1"/>
</dbReference>
<evidence type="ECO:0000256" key="2">
    <source>
        <dbReference type="ARBA" id="ARBA00012035"/>
    </source>
</evidence>